<evidence type="ECO:0000256" key="3">
    <source>
        <dbReference type="ARBA" id="ARBA00023163"/>
    </source>
</evidence>
<dbReference type="InterPro" id="IPR008920">
    <property type="entry name" value="TF_FadR/GntR_C"/>
</dbReference>
<dbReference type="SUPFAM" id="SSF48008">
    <property type="entry name" value="GntR ligand-binding domain-like"/>
    <property type="match status" value="1"/>
</dbReference>
<reference evidence="6 7" key="1">
    <citation type="submission" date="2018-10" db="EMBL/GenBank/DDBJ databases">
        <authorList>
            <person name="Criscuolo A."/>
        </authorList>
    </citation>
    <scope>NUCLEOTIDE SEQUENCE [LARGE SCALE GENOMIC DNA]</scope>
    <source>
        <strain evidence="6">DnA1</strain>
    </source>
</reference>
<gene>
    <name evidence="6" type="primary">mcbR_3</name>
    <name evidence="6" type="ORF">PIGHUM_02910</name>
</gene>
<dbReference type="SUPFAM" id="SSF46785">
    <property type="entry name" value="Winged helix' DNA-binding domain"/>
    <property type="match status" value="1"/>
</dbReference>
<keyword evidence="1" id="KW-0805">Transcription regulation</keyword>
<organism evidence="6 7">
    <name type="scientific">Pigmentiphaga humi</name>
    <dbReference type="NCBI Taxonomy" id="2478468"/>
    <lineage>
        <taxon>Bacteria</taxon>
        <taxon>Pseudomonadati</taxon>
        <taxon>Pseudomonadota</taxon>
        <taxon>Betaproteobacteria</taxon>
        <taxon>Burkholderiales</taxon>
        <taxon>Alcaligenaceae</taxon>
        <taxon>Pigmentiphaga</taxon>
    </lineage>
</organism>
<dbReference type="PANTHER" id="PTHR43537">
    <property type="entry name" value="TRANSCRIPTIONAL REGULATOR, GNTR FAMILY"/>
    <property type="match status" value="1"/>
</dbReference>
<feature type="domain" description="HTH gntR-type" evidence="5">
    <location>
        <begin position="23"/>
        <end position="90"/>
    </location>
</feature>
<evidence type="ECO:0000256" key="1">
    <source>
        <dbReference type="ARBA" id="ARBA00023015"/>
    </source>
</evidence>
<accession>A0A3P4B461</accession>
<dbReference type="PANTHER" id="PTHR43537:SF24">
    <property type="entry name" value="GLUCONATE OPERON TRANSCRIPTIONAL REPRESSOR"/>
    <property type="match status" value="1"/>
</dbReference>
<dbReference type="AlphaFoldDB" id="A0A3P4B461"/>
<keyword evidence="3" id="KW-0804">Transcription</keyword>
<dbReference type="CDD" id="cd07377">
    <property type="entry name" value="WHTH_GntR"/>
    <property type="match status" value="1"/>
</dbReference>
<name>A0A3P4B461_9BURK</name>
<dbReference type="Gene3D" id="1.10.10.10">
    <property type="entry name" value="Winged helix-like DNA-binding domain superfamily/Winged helix DNA-binding domain"/>
    <property type="match status" value="1"/>
</dbReference>
<dbReference type="SMART" id="SM00895">
    <property type="entry name" value="FCD"/>
    <property type="match status" value="1"/>
</dbReference>
<sequence>MPKTAKTVRPPASQPANDDVGARSLGEQAYVAVKKLILSHQLRPGEQINVAQLCERLGLGRSPVHQATHRLAREGLVDILPRKGLLVKAESLDGFLELMTARQLIEPFLTGLAVDNMRPEVVEELRALVEAGWEHYRRKDHPAGMEVDRRFHHLIYAAAGNRTLADIAASLLDRCMLLWFRPKVDAAERANVAELEELLEYIERGDREEAVRTMENHVGAVRRKFLG</sequence>
<dbReference type="PROSITE" id="PS50949">
    <property type="entry name" value="HTH_GNTR"/>
    <property type="match status" value="1"/>
</dbReference>
<dbReference type="InterPro" id="IPR036390">
    <property type="entry name" value="WH_DNA-bd_sf"/>
</dbReference>
<evidence type="ECO:0000259" key="5">
    <source>
        <dbReference type="PROSITE" id="PS50949"/>
    </source>
</evidence>
<dbReference type="GO" id="GO:0003700">
    <property type="term" value="F:DNA-binding transcription factor activity"/>
    <property type="evidence" value="ECO:0007669"/>
    <property type="project" value="InterPro"/>
</dbReference>
<dbReference type="Gene3D" id="1.20.120.530">
    <property type="entry name" value="GntR ligand-binding domain-like"/>
    <property type="match status" value="1"/>
</dbReference>
<protein>
    <submittedName>
        <fullName evidence="6">HTH-type transcriptional regulator McbR</fullName>
    </submittedName>
</protein>
<evidence type="ECO:0000313" key="6">
    <source>
        <dbReference type="EMBL" id="VCU70832.1"/>
    </source>
</evidence>
<dbReference type="Pfam" id="PF07729">
    <property type="entry name" value="FCD"/>
    <property type="match status" value="1"/>
</dbReference>
<dbReference type="EMBL" id="UWPJ01000023">
    <property type="protein sequence ID" value="VCU70832.1"/>
    <property type="molecule type" value="Genomic_DNA"/>
</dbReference>
<dbReference type="Pfam" id="PF00392">
    <property type="entry name" value="GntR"/>
    <property type="match status" value="1"/>
</dbReference>
<keyword evidence="2" id="KW-0238">DNA-binding</keyword>
<dbReference type="InterPro" id="IPR036388">
    <property type="entry name" value="WH-like_DNA-bd_sf"/>
</dbReference>
<dbReference type="RefSeq" id="WP_124080298.1">
    <property type="nucleotide sequence ID" value="NZ_UWPJ01000023.1"/>
</dbReference>
<dbReference type="InterPro" id="IPR011711">
    <property type="entry name" value="GntR_C"/>
</dbReference>
<evidence type="ECO:0000256" key="4">
    <source>
        <dbReference type="SAM" id="MobiDB-lite"/>
    </source>
</evidence>
<keyword evidence="7" id="KW-1185">Reference proteome</keyword>
<feature type="region of interest" description="Disordered" evidence="4">
    <location>
        <begin position="1"/>
        <end position="21"/>
    </location>
</feature>
<proteinExistence type="predicted"/>
<dbReference type="InterPro" id="IPR000524">
    <property type="entry name" value="Tscrpt_reg_HTH_GntR"/>
</dbReference>
<evidence type="ECO:0000256" key="2">
    <source>
        <dbReference type="ARBA" id="ARBA00023125"/>
    </source>
</evidence>
<dbReference type="OrthoDB" id="9799812at2"/>
<dbReference type="Proteomes" id="UP000277294">
    <property type="component" value="Unassembled WGS sequence"/>
</dbReference>
<evidence type="ECO:0000313" key="7">
    <source>
        <dbReference type="Proteomes" id="UP000277294"/>
    </source>
</evidence>
<dbReference type="GO" id="GO:0003677">
    <property type="term" value="F:DNA binding"/>
    <property type="evidence" value="ECO:0007669"/>
    <property type="project" value="UniProtKB-KW"/>
</dbReference>
<dbReference type="SMART" id="SM00345">
    <property type="entry name" value="HTH_GNTR"/>
    <property type="match status" value="1"/>
</dbReference>